<feature type="domain" description="JmjC" evidence="14">
    <location>
        <begin position="255"/>
        <end position="419"/>
    </location>
</feature>
<feature type="compositionally biased region" description="Low complexity" evidence="12">
    <location>
        <begin position="454"/>
        <end position="467"/>
    </location>
</feature>
<evidence type="ECO:0000256" key="7">
    <source>
        <dbReference type="ARBA" id="ARBA00023004"/>
    </source>
</evidence>
<evidence type="ECO:0000256" key="12">
    <source>
        <dbReference type="SAM" id="MobiDB-lite"/>
    </source>
</evidence>
<gene>
    <name evidence="15" type="ORF">NTJ_02952</name>
</gene>
<keyword evidence="4" id="KW-0156">Chromatin regulator</keyword>
<keyword evidence="5" id="KW-0223">Dioxygenase</keyword>
<evidence type="ECO:0000256" key="1">
    <source>
        <dbReference type="ARBA" id="ARBA00001954"/>
    </source>
</evidence>
<keyword evidence="16" id="KW-1185">Reference proteome</keyword>
<keyword evidence="15" id="KW-0675">Receptor</keyword>
<evidence type="ECO:0000256" key="4">
    <source>
        <dbReference type="ARBA" id="ARBA00022853"/>
    </source>
</evidence>
<keyword evidence="9" id="KW-0804">Transcription</keyword>
<dbReference type="InterPro" id="IPR003347">
    <property type="entry name" value="JmjC_dom"/>
</dbReference>
<evidence type="ECO:0000259" key="14">
    <source>
        <dbReference type="PROSITE" id="PS51184"/>
    </source>
</evidence>
<keyword evidence="7" id="KW-0408">Iron</keyword>
<evidence type="ECO:0000256" key="5">
    <source>
        <dbReference type="ARBA" id="ARBA00022964"/>
    </source>
</evidence>
<dbReference type="SUPFAM" id="SSF51197">
    <property type="entry name" value="Clavaminate synthase-like"/>
    <property type="match status" value="1"/>
</dbReference>
<feature type="compositionally biased region" description="Basic and acidic residues" evidence="12">
    <location>
        <begin position="490"/>
        <end position="505"/>
    </location>
</feature>
<evidence type="ECO:0000256" key="11">
    <source>
        <dbReference type="ARBA" id="ARBA00038068"/>
    </source>
</evidence>
<comment type="similarity">
    <text evidence="11">Belongs to the JMJD6 family.</text>
</comment>
<evidence type="ECO:0000256" key="9">
    <source>
        <dbReference type="ARBA" id="ARBA00023163"/>
    </source>
</evidence>
<keyword evidence="13" id="KW-0732">Signal</keyword>
<dbReference type="SMART" id="SM00558">
    <property type="entry name" value="JmjC"/>
    <property type="match status" value="1"/>
</dbReference>
<dbReference type="InterPro" id="IPR050910">
    <property type="entry name" value="JMJD6_ArgDemeth/LysHydrox"/>
</dbReference>
<feature type="region of interest" description="Disordered" evidence="12">
    <location>
        <begin position="451"/>
        <end position="505"/>
    </location>
</feature>
<dbReference type="Proteomes" id="UP001307889">
    <property type="component" value="Chromosome 2"/>
</dbReference>
<keyword evidence="6" id="KW-0560">Oxidoreductase</keyword>
<keyword evidence="8" id="KW-0805">Transcription regulation</keyword>
<reference evidence="15 16" key="1">
    <citation type="submission" date="2023-09" db="EMBL/GenBank/DDBJ databases">
        <title>Nesidiocoris tenuis whole genome shotgun sequence.</title>
        <authorList>
            <person name="Shibata T."/>
            <person name="Shimoda M."/>
            <person name="Kobayashi T."/>
            <person name="Uehara T."/>
        </authorList>
    </citation>
    <scope>NUCLEOTIDE SEQUENCE [LARGE SCALE GENOMIC DNA]</scope>
    <source>
        <strain evidence="15 16">Japan</strain>
    </source>
</reference>
<dbReference type="PANTHER" id="PTHR12480">
    <property type="entry name" value="ARGININE DEMETHYLASE AND LYSYL-HYDROXYLASE JMJD"/>
    <property type="match status" value="1"/>
</dbReference>
<keyword evidence="3" id="KW-0479">Metal-binding</keyword>
<evidence type="ECO:0000313" key="16">
    <source>
        <dbReference type="Proteomes" id="UP001307889"/>
    </source>
</evidence>
<comment type="cofactor">
    <cofactor evidence="1">
        <name>Fe(2+)</name>
        <dbReference type="ChEBI" id="CHEBI:29033"/>
    </cofactor>
</comment>
<feature type="chain" id="PRO_5046263321" evidence="13">
    <location>
        <begin position="17"/>
        <end position="505"/>
    </location>
</feature>
<protein>
    <submittedName>
        <fullName evidence="15">Phosphatidylserine receptor</fullName>
    </submittedName>
</protein>
<proteinExistence type="inferred from homology"/>
<evidence type="ECO:0000256" key="10">
    <source>
        <dbReference type="ARBA" id="ARBA00023242"/>
    </source>
</evidence>
<evidence type="ECO:0000256" key="13">
    <source>
        <dbReference type="SAM" id="SignalP"/>
    </source>
</evidence>
<evidence type="ECO:0000256" key="6">
    <source>
        <dbReference type="ARBA" id="ARBA00023002"/>
    </source>
</evidence>
<evidence type="ECO:0000313" key="15">
    <source>
        <dbReference type="EMBL" id="BES90145.1"/>
    </source>
</evidence>
<dbReference type="PANTHER" id="PTHR12480:SF32">
    <property type="entry name" value="BIFUNCTIONAL ARGININE DEMETHYLASE AND LYSYL-HYDROXYLASE JMJD6"/>
    <property type="match status" value="1"/>
</dbReference>
<dbReference type="PROSITE" id="PS51184">
    <property type="entry name" value="JMJC"/>
    <property type="match status" value="1"/>
</dbReference>
<accession>A0ABN7ACZ3</accession>
<organism evidence="15 16">
    <name type="scientific">Nesidiocoris tenuis</name>
    <dbReference type="NCBI Taxonomy" id="355587"/>
    <lineage>
        <taxon>Eukaryota</taxon>
        <taxon>Metazoa</taxon>
        <taxon>Ecdysozoa</taxon>
        <taxon>Arthropoda</taxon>
        <taxon>Hexapoda</taxon>
        <taxon>Insecta</taxon>
        <taxon>Pterygota</taxon>
        <taxon>Neoptera</taxon>
        <taxon>Paraneoptera</taxon>
        <taxon>Hemiptera</taxon>
        <taxon>Heteroptera</taxon>
        <taxon>Panheteroptera</taxon>
        <taxon>Cimicomorpha</taxon>
        <taxon>Miridae</taxon>
        <taxon>Dicyphina</taxon>
        <taxon>Nesidiocoris</taxon>
    </lineage>
</organism>
<evidence type="ECO:0000256" key="3">
    <source>
        <dbReference type="ARBA" id="ARBA00022723"/>
    </source>
</evidence>
<evidence type="ECO:0000256" key="8">
    <source>
        <dbReference type="ARBA" id="ARBA00023015"/>
    </source>
</evidence>
<name>A0ABN7ACZ3_9HEMI</name>
<dbReference type="Gene3D" id="2.60.120.650">
    <property type="entry name" value="Cupin"/>
    <property type="match status" value="1"/>
</dbReference>
<sequence length="505" mass="58641">MRVIWFLCCLSKFAWSLDPEAGRREQIRTAMQVGQPCTLNCLQSFRLCQHDWFDEPPFQITALKGKALDAFRSRCSKSTNMTEIATLGEGGSVKRYHSSKYDNCNARDSNELENELSARTRKRIKEVKRRARPELSDNYAWTSLGFCDHFDRFLTVNDTMERIDINDVSKEQFIELYEKPYKPVVILGVQKNWSARQKWTLHRLRKKYRNQKFKCGEDNHGYSVKMKMKYFVDYLLTTKDDSPLYIFDSGFGEDSRRCKLLEDYDIPLYFRDDLFHLAGENRRPPYRWFVMGPSRSGTGIHIDPLGTSAWNALVYGHKRWCLFPTNTPKDLIKVSSAEGGKQRDEAITWFSVIYPRTQLPSWPSEFKPVEILQKPGETVFVPGGWWHVVLNLDTTIAVTQNFCSKTNFPVVWHKTMRGRPKLAKKWYKVLKMIEPELVHIADNIDENIETGMASDSTTSCSSSSSSGDSDDTDSDSGQESLTPHKKRKVYKDDREKEYFERSTNT</sequence>
<dbReference type="Gene3D" id="1.20.1280.270">
    <property type="match status" value="1"/>
</dbReference>
<dbReference type="Pfam" id="PF02373">
    <property type="entry name" value="JmjC"/>
    <property type="match status" value="1"/>
</dbReference>
<keyword evidence="10" id="KW-0539">Nucleus</keyword>
<comment type="subcellular location">
    <subcellularLocation>
        <location evidence="2">Nucleus</location>
    </subcellularLocation>
</comment>
<evidence type="ECO:0000256" key="2">
    <source>
        <dbReference type="ARBA" id="ARBA00004123"/>
    </source>
</evidence>
<feature type="signal peptide" evidence="13">
    <location>
        <begin position="1"/>
        <end position="16"/>
    </location>
</feature>
<dbReference type="EMBL" id="AP028910">
    <property type="protein sequence ID" value="BES90145.1"/>
    <property type="molecule type" value="Genomic_DNA"/>
</dbReference>